<dbReference type="AlphaFoldDB" id="A0A0C9TNG9"/>
<accession>A0A0C9TNG9</accession>
<organism evidence="1 2">
    <name type="scientific">Sphaerobolus stellatus (strain SS14)</name>
    <dbReference type="NCBI Taxonomy" id="990650"/>
    <lineage>
        <taxon>Eukaryota</taxon>
        <taxon>Fungi</taxon>
        <taxon>Dikarya</taxon>
        <taxon>Basidiomycota</taxon>
        <taxon>Agaricomycotina</taxon>
        <taxon>Agaricomycetes</taxon>
        <taxon>Phallomycetidae</taxon>
        <taxon>Geastrales</taxon>
        <taxon>Sphaerobolaceae</taxon>
        <taxon>Sphaerobolus</taxon>
    </lineage>
</organism>
<dbReference type="HOGENOM" id="CLU_1246046_0_0_1"/>
<sequence>MSHLLLYTLFPFRYVTFGSLRPQDVLQDIETLEHDPVTKVELLSEAVRAWNWSGALKSTEGIIKNNLKLNLENLNSLLLQAKQQPHFNKHILRKWADTLEGAIRHTEVLKKEIENDGEEAMKPVMEGSLELVVAFGENFCSRIMTPQTGHSAFKFHCGFEYKFKLDGIFNKFLSATDGPQQSIQLKPYQCFIFAITLPKTGKSTKIYFAATRTFITTPIMTT</sequence>
<protein>
    <submittedName>
        <fullName evidence="1">Uncharacterized protein</fullName>
    </submittedName>
</protein>
<dbReference type="EMBL" id="KN837240">
    <property type="protein sequence ID" value="KIJ31558.1"/>
    <property type="molecule type" value="Genomic_DNA"/>
</dbReference>
<proteinExistence type="predicted"/>
<reference evidence="1 2" key="1">
    <citation type="submission" date="2014-06" db="EMBL/GenBank/DDBJ databases">
        <title>Evolutionary Origins and Diversification of the Mycorrhizal Mutualists.</title>
        <authorList>
            <consortium name="DOE Joint Genome Institute"/>
            <consortium name="Mycorrhizal Genomics Consortium"/>
            <person name="Kohler A."/>
            <person name="Kuo A."/>
            <person name="Nagy L.G."/>
            <person name="Floudas D."/>
            <person name="Copeland A."/>
            <person name="Barry K.W."/>
            <person name="Cichocki N."/>
            <person name="Veneault-Fourrey C."/>
            <person name="LaButti K."/>
            <person name="Lindquist E.A."/>
            <person name="Lipzen A."/>
            <person name="Lundell T."/>
            <person name="Morin E."/>
            <person name="Murat C."/>
            <person name="Riley R."/>
            <person name="Ohm R."/>
            <person name="Sun H."/>
            <person name="Tunlid A."/>
            <person name="Henrissat B."/>
            <person name="Grigoriev I.V."/>
            <person name="Hibbett D.S."/>
            <person name="Martin F."/>
        </authorList>
    </citation>
    <scope>NUCLEOTIDE SEQUENCE [LARGE SCALE GENOMIC DNA]</scope>
    <source>
        <strain evidence="1 2">SS14</strain>
    </source>
</reference>
<dbReference type="Proteomes" id="UP000054279">
    <property type="component" value="Unassembled WGS sequence"/>
</dbReference>
<keyword evidence="2" id="KW-1185">Reference proteome</keyword>
<evidence type="ECO:0000313" key="1">
    <source>
        <dbReference type="EMBL" id="KIJ31558.1"/>
    </source>
</evidence>
<gene>
    <name evidence="1" type="ORF">M422DRAFT_266698</name>
</gene>
<name>A0A0C9TNG9_SPHS4</name>
<evidence type="ECO:0000313" key="2">
    <source>
        <dbReference type="Proteomes" id="UP000054279"/>
    </source>
</evidence>